<evidence type="ECO:0000313" key="2">
    <source>
        <dbReference type="EMBL" id="KKO75376.1"/>
    </source>
</evidence>
<dbReference type="GO" id="GO:0032991">
    <property type="term" value="C:protein-containing complex"/>
    <property type="evidence" value="ECO:0007669"/>
    <property type="project" value="UniProtKB-ARBA"/>
</dbReference>
<dbReference type="InterPro" id="IPR047575">
    <property type="entry name" value="Sm"/>
</dbReference>
<dbReference type="Pfam" id="PF01423">
    <property type="entry name" value="LSM"/>
    <property type="match status" value="1"/>
</dbReference>
<comment type="caution">
    <text evidence="2">The sequence shown here is derived from an EMBL/GenBank/DDBJ whole genome shotgun (WGS) entry which is preliminary data.</text>
</comment>
<gene>
    <name evidence="2" type="ORF">AAJ76_2300035467</name>
</gene>
<dbReference type="VEuPathDB" id="MicrosporidiaDB:AAJ76_2300035467"/>
<dbReference type="InterPro" id="IPR001163">
    <property type="entry name" value="Sm_dom_euk/arc"/>
</dbReference>
<organism evidence="2 3">
    <name type="scientific">Vairimorpha ceranae</name>
    <dbReference type="NCBI Taxonomy" id="40302"/>
    <lineage>
        <taxon>Eukaryota</taxon>
        <taxon>Fungi</taxon>
        <taxon>Fungi incertae sedis</taxon>
        <taxon>Microsporidia</taxon>
        <taxon>Nosematidae</taxon>
        <taxon>Vairimorpha</taxon>
    </lineage>
</organism>
<dbReference type="EMBL" id="JPQZ01000023">
    <property type="protein sequence ID" value="KKO75376.1"/>
    <property type="molecule type" value="Genomic_DNA"/>
</dbReference>
<dbReference type="AlphaFoldDB" id="A0A0F9WD63"/>
<keyword evidence="3" id="KW-1185">Reference proteome</keyword>
<protein>
    <recommendedName>
        <fullName evidence="1">Sm domain-containing protein</fullName>
    </recommendedName>
</protein>
<dbReference type="OrthoDB" id="2146at2759"/>
<evidence type="ECO:0000313" key="3">
    <source>
        <dbReference type="Proteomes" id="UP000034350"/>
    </source>
</evidence>
<dbReference type="Proteomes" id="UP000034350">
    <property type="component" value="Unassembled WGS sequence"/>
</dbReference>
<dbReference type="GeneID" id="36319627"/>
<dbReference type="CDD" id="cd00600">
    <property type="entry name" value="Sm_like"/>
    <property type="match status" value="1"/>
</dbReference>
<dbReference type="Gene3D" id="2.30.30.100">
    <property type="match status" value="1"/>
</dbReference>
<accession>A0A0F9WD63</accession>
<feature type="domain" description="Sm" evidence="1">
    <location>
        <begin position="4"/>
        <end position="67"/>
    </location>
</feature>
<dbReference type="GO" id="GO:0003723">
    <property type="term" value="F:RNA binding"/>
    <property type="evidence" value="ECO:0007669"/>
    <property type="project" value="InterPro"/>
</dbReference>
<name>A0A0F9WD63_9MICR</name>
<dbReference type="InterPro" id="IPR010920">
    <property type="entry name" value="LSM_dom_sf"/>
</dbReference>
<reference evidence="2 3" key="1">
    <citation type="journal article" date="2015" name="Environ. Microbiol.">
        <title>Genome analyses suggest the presence of polyploidy and recent human-driven expansions in eight global populations of the honeybee pathogen Nosema ceranae.</title>
        <authorList>
            <person name="Pelin A."/>
            <person name="Selman M."/>
            <person name="Aris-Brosou S."/>
            <person name="Farinelli L."/>
            <person name="Corradi N."/>
        </authorList>
    </citation>
    <scope>NUCLEOTIDE SEQUENCE [LARGE SCALE GENOMIC DNA]</scope>
    <source>
        <strain evidence="2 3">PA08 1199</strain>
    </source>
</reference>
<dbReference type="SUPFAM" id="SSF50182">
    <property type="entry name" value="Sm-like ribonucleoproteins"/>
    <property type="match status" value="1"/>
</dbReference>
<dbReference type="PROSITE" id="PS52002">
    <property type="entry name" value="SM"/>
    <property type="match status" value="1"/>
</dbReference>
<dbReference type="RefSeq" id="XP_024331118.1">
    <property type="nucleotide sequence ID" value="XM_024474700.1"/>
</dbReference>
<proteinExistence type="predicted"/>
<evidence type="ECO:0000259" key="1">
    <source>
        <dbReference type="PROSITE" id="PS52002"/>
    </source>
</evidence>
<dbReference type="SMART" id="SM00651">
    <property type="entry name" value="Sm"/>
    <property type="match status" value="1"/>
</dbReference>
<sequence length="67" mass="7780">MVTCPQEYLQKHIGKYVEIQTYNNRKIEGILSGFDVYVNMYIKNAKDINYIGDVIINGSNIMFCNLK</sequence>